<dbReference type="eggNOG" id="COG0475">
    <property type="taxonomic scope" value="Bacteria"/>
</dbReference>
<dbReference type="GO" id="GO:1902600">
    <property type="term" value="P:proton transmembrane transport"/>
    <property type="evidence" value="ECO:0007669"/>
    <property type="project" value="InterPro"/>
</dbReference>
<feature type="transmembrane region" description="Helical" evidence="5">
    <location>
        <begin position="347"/>
        <end position="365"/>
    </location>
</feature>
<dbReference type="GO" id="GO:0015297">
    <property type="term" value="F:antiporter activity"/>
    <property type="evidence" value="ECO:0007669"/>
    <property type="project" value="InterPro"/>
</dbReference>
<feature type="transmembrane region" description="Helical" evidence="5">
    <location>
        <begin position="20"/>
        <end position="42"/>
    </location>
</feature>
<feature type="transmembrane region" description="Helical" evidence="5">
    <location>
        <begin position="240"/>
        <end position="261"/>
    </location>
</feature>
<dbReference type="PANTHER" id="PTHR43021">
    <property type="entry name" value="NA(+)/H(+) ANTIPORTER-RELATED"/>
    <property type="match status" value="1"/>
</dbReference>
<dbReference type="Pfam" id="PF00999">
    <property type="entry name" value="Na_H_Exchanger"/>
    <property type="match status" value="1"/>
</dbReference>
<evidence type="ECO:0000259" key="6">
    <source>
        <dbReference type="Pfam" id="PF00999"/>
    </source>
</evidence>
<feature type="transmembrane region" description="Helical" evidence="5">
    <location>
        <begin position="138"/>
        <end position="159"/>
    </location>
</feature>
<sequence>MSCASITMSRMNGLSQLFPSLPLAPGGLFWVGLALVGAGLAGELCRRWLGCPRIVGYAAAGLCAGMLGRSIVDTNMIGQTRILIDMALALALFELGHRLSLIWLSANRWLLLTSAFESVLTWGLVAAVLQWIGASPGIAILAGGIAVSTSPTIVLQLKNELRAEGQVTERLMAMAALNSIYAAVIVQVATGWLHSEYGNLGAALLHPLYLLVGSCLLAWVVGKIGHAIYERMSADDHYSFLVLVGLVLFTLALTRVLKLSMPLTLMLAGVVFKHQDSQPHVWPTHFGSAGSLLIIVMVVSLGLPLTAQDWVVGGMYAVVLVLLRHAAKFAGVVSLGSFSGLSLRQCMALGLALAPMSGLAYLLMNDVARLYPSTGQPLAAIILCALAIEQLLGPVIAAWALRFAGEVRADQRGNGGGR</sequence>
<keyword evidence="2 5" id="KW-0812">Transmembrane</keyword>
<feature type="transmembrane region" description="Helical" evidence="5">
    <location>
        <begin position="171"/>
        <end position="194"/>
    </location>
</feature>
<accession>Q46VY9</accession>
<evidence type="ECO:0000256" key="3">
    <source>
        <dbReference type="ARBA" id="ARBA00022989"/>
    </source>
</evidence>
<feature type="transmembrane region" description="Helical" evidence="5">
    <location>
        <begin position="54"/>
        <end position="72"/>
    </location>
</feature>
<feature type="transmembrane region" description="Helical" evidence="5">
    <location>
        <begin position="78"/>
        <end position="97"/>
    </location>
</feature>
<keyword evidence="3 5" id="KW-1133">Transmembrane helix</keyword>
<organism evidence="7">
    <name type="scientific">Cupriavidus pinatubonensis (strain JMP 134 / LMG 1197)</name>
    <name type="common">Cupriavidus necator (strain JMP 134)</name>
    <dbReference type="NCBI Taxonomy" id="264198"/>
    <lineage>
        <taxon>Bacteria</taxon>
        <taxon>Pseudomonadati</taxon>
        <taxon>Pseudomonadota</taxon>
        <taxon>Betaproteobacteria</taxon>
        <taxon>Burkholderiales</taxon>
        <taxon>Burkholderiaceae</taxon>
        <taxon>Cupriavidus</taxon>
    </lineage>
</organism>
<feature type="transmembrane region" description="Helical" evidence="5">
    <location>
        <begin position="109"/>
        <end position="132"/>
    </location>
</feature>
<proteinExistence type="predicted"/>
<feature type="transmembrane region" description="Helical" evidence="5">
    <location>
        <begin position="310"/>
        <end position="327"/>
    </location>
</feature>
<dbReference type="PANTHER" id="PTHR43021:SF2">
    <property type="entry name" value="CATION_H+ EXCHANGER DOMAIN-CONTAINING PROTEIN"/>
    <property type="match status" value="1"/>
</dbReference>
<dbReference type="STRING" id="264198.Reut_A3337"/>
<gene>
    <name evidence="7" type="ordered locus">Reut_A3337</name>
</gene>
<dbReference type="Gene3D" id="1.20.1530.20">
    <property type="match status" value="1"/>
</dbReference>
<keyword evidence="4 5" id="KW-0472">Membrane</keyword>
<comment type="subcellular location">
    <subcellularLocation>
        <location evidence="1">Membrane</location>
        <topology evidence="1">Multi-pass membrane protein</topology>
    </subcellularLocation>
</comment>
<name>Q46VY9_CUPPJ</name>
<dbReference type="InterPro" id="IPR038770">
    <property type="entry name" value="Na+/solute_symporter_sf"/>
</dbReference>
<dbReference type="GO" id="GO:0016020">
    <property type="term" value="C:membrane"/>
    <property type="evidence" value="ECO:0007669"/>
    <property type="project" value="UniProtKB-SubCell"/>
</dbReference>
<protein>
    <submittedName>
        <fullName evidence="7">Transporter, CPA2 family</fullName>
    </submittedName>
</protein>
<feature type="transmembrane region" description="Helical" evidence="5">
    <location>
        <begin position="281"/>
        <end position="303"/>
    </location>
</feature>
<reference evidence="7" key="1">
    <citation type="submission" date="2005-08" db="EMBL/GenBank/DDBJ databases">
        <title>Complete sequence of Chromosome1 of Ralstonia eutropha JMP134.</title>
        <authorList>
            <person name="Copeland A."/>
            <person name="Lucas S."/>
            <person name="Lapidus A."/>
            <person name="Barry K."/>
            <person name="Detter J.C."/>
            <person name="Glavina T."/>
            <person name="Hammon N."/>
            <person name="Israni S."/>
            <person name="Pitluck S."/>
            <person name="Goltsman E."/>
            <person name="Martinez M."/>
            <person name="Schmutz J."/>
            <person name="Larimer F."/>
            <person name="Land M."/>
            <person name="Lykidis A."/>
            <person name="Richardson P."/>
        </authorList>
    </citation>
    <scope>NUCLEOTIDE SEQUENCE</scope>
    <source>
        <strain evidence="7">JMP134</strain>
    </source>
</reference>
<dbReference type="InterPro" id="IPR006153">
    <property type="entry name" value="Cation/H_exchanger_TM"/>
</dbReference>
<evidence type="ECO:0000256" key="5">
    <source>
        <dbReference type="SAM" id="Phobius"/>
    </source>
</evidence>
<evidence type="ECO:0000256" key="4">
    <source>
        <dbReference type="ARBA" id="ARBA00023136"/>
    </source>
</evidence>
<dbReference type="EMBL" id="CP000090">
    <property type="protein sequence ID" value="AAZ62695.1"/>
    <property type="molecule type" value="Genomic_DNA"/>
</dbReference>
<evidence type="ECO:0000313" key="7">
    <source>
        <dbReference type="EMBL" id="AAZ62695.1"/>
    </source>
</evidence>
<dbReference type="KEGG" id="reu:Reut_A3337"/>
<feature type="transmembrane region" description="Helical" evidence="5">
    <location>
        <begin position="377"/>
        <end position="401"/>
    </location>
</feature>
<feature type="domain" description="Cation/H+ exchanger transmembrane" evidence="6">
    <location>
        <begin position="40"/>
        <end position="398"/>
    </location>
</feature>
<evidence type="ECO:0000256" key="1">
    <source>
        <dbReference type="ARBA" id="ARBA00004141"/>
    </source>
</evidence>
<feature type="transmembrane region" description="Helical" evidence="5">
    <location>
        <begin position="200"/>
        <end position="220"/>
    </location>
</feature>
<dbReference type="HOGENOM" id="CLU_031031_3_0_4"/>
<dbReference type="AlphaFoldDB" id="Q46VY9"/>
<evidence type="ECO:0000256" key="2">
    <source>
        <dbReference type="ARBA" id="ARBA00022692"/>
    </source>
</evidence>